<dbReference type="InterPro" id="IPR040241">
    <property type="entry name" value="TRP_Flc/Pkd2-like"/>
</dbReference>
<gene>
    <name evidence="10" type="ORF">PENCOP_c014G06125</name>
</gene>
<feature type="compositionally biased region" description="Polar residues" evidence="7">
    <location>
        <begin position="942"/>
        <end position="952"/>
    </location>
</feature>
<dbReference type="Proteomes" id="UP000191500">
    <property type="component" value="Unassembled WGS sequence"/>
</dbReference>
<protein>
    <recommendedName>
        <fullName evidence="9">ML-like domain-containing protein</fullName>
    </recommendedName>
</protein>
<feature type="transmembrane region" description="Helical" evidence="8">
    <location>
        <begin position="549"/>
        <end position="569"/>
    </location>
</feature>
<evidence type="ECO:0000256" key="8">
    <source>
        <dbReference type="SAM" id="Phobius"/>
    </source>
</evidence>
<feature type="compositionally biased region" description="Basic and acidic residues" evidence="7">
    <location>
        <begin position="1030"/>
        <end position="1039"/>
    </location>
</feature>
<feature type="transmembrane region" description="Helical" evidence="8">
    <location>
        <begin position="612"/>
        <end position="634"/>
    </location>
</feature>
<feature type="region of interest" description="Disordered" evidence="7">
    <location>
        <begin position="1"/>
        <end position="26"/>
    </location>
</feature>
<feature type="compositionally biased region" description="Basic and acidic residues" evidence="7">
    <location>
        <begin position="961"/>
        <end position="971"/>
    </location>
</feature>
<evidence type="ECO:0000256" key="6">
    <source>
        <dbReference type="ARBA" id="ARBA00023136"/>
    </source>
</evidence>
<dbReference type="InterPro" id="IPR032800">
    <property type="entry name" value="TRP_N"/>
</dbReference>
<evidence type="ECO:0000256" key="5">
    <source>
        <dbReference type="ARBA" id="ARBA00022989"/>
    </source>
</evidence>
<evidence type="ECO:0000313" key="11">
    <source>
        <dbReference type="Proteomes" id="UP000191500"/>
    </source>
</evidence>
<proteinExistence type="inferred from homology"/>
<feature type="compositionally biased region" description="Polar residues" evidence="7">
    <location>
        <begin position="993"/>
        <end position="1003"/>
    </location>
</feature>
<feature type="transmembrane region" description="Helical" evidence="8">
    <location>
        <begin position="54"/>
        <end position="76"/>
    </location>
</feature>
<keyword evidence="3 8" id="KW-0812">Transmembrane</keyword>
<reference evidence="11" key="1">
    <citation type="journal article" date="2017" name="Nat. Microbiol.">
        <title>Global analysis of biosynthetic gene clusters reveals vast potential of secondary metabolite production in Penicillium species.</title>
        <authorList>
            <person name="Nielsen J.C."/>
            <person name="Grijseels S."/>
            <person name="Prigent S."/>
            <person name="Ji B."/>
            <person name="Dainat J."/>
            <person name="Nielsen K.F."/>
            <person name="Frisvad J.C."/>
            <person name="Workman M."/>
            <person name="Nielsen J."/>
        </authorList>
    </citation>
    <scope>NUCLEOTIDE SEQUENCE [LARGE SCALE GENOMIC DNA]</scope>
    <source>
        <strain evidence="11">IBT 31321</strain>
    </source>
</reference>
<feature type="region of interest" description="Disordered" evidence="7">
    <location>
        <begin position="666"/>
        <end position="708"/>
    </location>
</feature>
<feature type="transmembrane region" description="Helical" evidence="8">
    <location>
        <begin position="467"/>
        <end position="490"/>
    </location>
</feature>
<evidence type="ECO:0000259" key="9">
    <source>
        <dbReference type="SMART" id="SM01320"/>
    </source>
</evidence>
<accession>A0A1V6UAU4</accession>
<evidence type="ECO:0000256" key="3">
    <source>
        <dbReference type="ARBA" id="ARBA00022692"/>
    </source>
</evidence>
<dbReference type="PANTHER" id="PTHR31145">
    <property type="entry name" value="INTEGRAL MEMBRANE PROTEIN (AFU_ORTHOLOGUE AFUA_7G01610)"/>
    <property type="match status" value="1"/>
</dbReference>
<feature type="compositionally biased region" description="Low complexity" evidence="7">
    <location>
        <begin position="1062"/>
        <end position="1076"/>
    </location>
</feature>
<organism evidence="10 11">
    <name type="scientific">Penicillium coprophilum</name>
    <dbReference type="NCBI Taxonomy" id="36646"/>
    <lineage>
        <taxon>Eukaryota</taxon>
        <taxon>Fungi</taxon>
        <taxon>Dikarya</taxon>
        <taxon>Ascomycota</taxon>
        <taxon>Pezizomycotina</taxon>
        <taxon>Eurotiomycetes</taxon>
        <taxon>Eurotiomycetidae</taxon>
        <taxon>Eurotiales</taxon>
        <taxon>Aspergillaceae</taxon>
        <taxon>Penicillium</taxon>
    </lineage>
</organism>
<comment type="similarity">
    <text evidence="2">Belongs to the transient receptor potential (TRP) ion channel family.</text>
</comment>
<dbReference type="PANTHER" id="PTHR31145:SF6">
    <property type="entry name" value="INTEGRAL MEMBRANE PROTEIN (AFU_ORTHOLOGUE AFUA_7G01610)"/>
    <property type="match status" value="1"/>
</dbReference>
<name>A0A1V6UAU4_9EURO</name>
<feature type="compositionally biased region" description="Basic and acidic residues" evidence="7">
    <location>
        <begin position="1096"/>
        <end position="1105"/>
    </location>
</feature>
<keyword evidence="11" id="KW-1185">Reference proteome</keyword>
<feature type="compositionally biased region" description="Low complexity" evidence="7">
    <location>
        <begin position="756"/>
        <end position="773"/>
    </location>
</feature>
<dbReference type="STRING" id="36646.A0A1V6UAU4"/>
<dbReference type="EMBL" id="MDDG01000014">
    <property type="protein sequence ID" value="OQE35249.1"/>
    <property type="molecule type" value="Genomic_DNA"/>
</dbReference>
<feature type="transmembrane region" description="Helical" evidence="8">
    <location>
        <begin position="393"/>
        <end position="417"/>
    </location>
</feature>
<feature type="compositionally biased region" description="Basic and acidic residues" evidence="7">
    <location>
        <begin position="837"/>
        <end position="848"/>
    </location>
</feature>
<feature type="transmembrane region" description="Helical" evidence="8">
    <location>
        <begin position="581"/>
        <end position="600"/>
    </location>
</feature>
<dbReference type="SMART" id="SM01320">
    <property type="entry name" value="TRP_N"/>
    <property type="match status" value="1"/>
</dbReference>
<comment type="subcellular location">
    <subcellularLocation>
        <location evidence="1">Membrane</location>
        <topology evidence="1">Multi-pass membrane protein</topology>
    </subcellularLocation>
</comment>
<feature type="region of interest" description="Disordered" evidence="7">
    <location>
        <begin position="863"/>
        <end position="1129"/>
    </location>
</feature>
<evidence type="ECO:0000256" key="4">
    <source>
        <dbReference type="ARBA" id="ARBA00022729"/>
    </source>
</evidence>
<keyword evidence="5 8" id="KW-1133">Transmembrane helix</keyword>
<sequence>MPEAKMYDSAETELDESPLSPRQKGTRWPRHSGLYFPQRRPWRDNWKRRAQPWSPVWCIALLCLMSFASPAAAVLLDFENCLSKTTLESDPLQLQFVPTNVSVKFNLTNPLHPLAVTVYGNVSGTVSRTAKYPPPGSDDWLNANWTDGKIEDVSSTNNRYSTLMTDLNVLSFTAFHNASRFRDSLTQGTLPLGPVFNHNLSDLTQLRAFSVEHDMLSSYRFGTIIPLLTIRSGDASAVQLACVSVKATPDFGKPLKNALAYVPLVILILVGIATIAAAMYSPWGTTDLFRWTSNYGRDEDVLRLVTPGFADCLQYLQFVVLTGSLSLDYPGFFQPAVSQGAWSTLMFNQSFISTEMPYEPVVDGVYVINGTYGLDRLTQLVGMASSQDIWPGMMIWVLVILASVTVIFQISFALRWLYRELANNTDQDLRARNMPFTLGNLIRIVFNFLLLPIVSLSFFQLVLARQSAAYCVALAAVVLVLLACFSIWVIRVILSTRPKSHLFDDLPTVLLYGPLYNTYCDDAAAFGIVPIVLNIARGIAIGALQPSGIAQVVMLAICEVVSVLTLLAFRPFSGPTHMNLYHCLFSIVRFLTVILSVIFVPSLTVGDAARGWIGYLILVLHAVVLVFGFFLNAIQTLIEVLARLAGAGGATRGGLTKVLGMRQLSRRTPRRDLTRQSMGSEAAMLSHGDDRMSSQFDGSRPRSLSGSSGLLLNRATASDGRASAAYDYASSQGGTHSRAPSGGFPTPTSTAYQGAGFPSSPSSGTMMGMNPRDPYYRPPRPGRKSPQTTGSLEKGKSPSRGFLKSKSSRRAVNTEDDLADGTMSGRATPVPAYLAAPKDDMELDTPRKTKDYAVREVDFYYGVRGPPLSHSGTRKLKTGPADPTGPVSSATGWFRGLLQGKTKDNAKGFEVVRSARAPPPGLFPRGGDYNEQYQDDPGTPPASHSRNVSTGNIPYEDSDNDHDHDPERSGETRPPILPQLNTSVGGGIELPNRTGSRHTQAAGEQNADGATLGLPVVTETLSHDPVVGQHPEHSEHHLQPEGPTTARLPFSGSSSPSRERGMSMTSTSRSRSNASSQQTGPQAERPSSMGYVPQHRAHDQLHEASPDEPSFAGSSAELVDEAALGRHER</sequence>
<dbReference type="Pfam" id="PF06011">
    <property type="entry name" value="TRP"/>
    <property type="match status" value="1"/>
</dbReference>
<keyword evidence="4" id="KW-0732">Signal</keyword>
<evidence type="ECO:0000256" key="7">
    <source>
        <dbReference type="SAM" id="MobiDB-lite"/>
    </source>
</evidence>
<comment type="caution">
    <text evidence="10">The sequence shown here is derived from an EMBL/GenBank/DDBJ whole genome shotgun (WGS) entry which is preliminary data.</text>
</comment>
<feature type="domain" description="ML-like" evidence="9">
    <location>
        <begin position="71"/>
        <end position="254"/>
    </location>
</feature>
<feature type="transmembrane region" description="Helical" evidence="8">
    <location>
        <begin position="438"/>
        <end position="461"/>
    </location>
</feature>
<evidence type="ECO:0000256" key="2">
    <source>
        <dbReference type="ARBA" id="ARBA00010642"/>
    </source>
</evidence>
<feature type="region of interest" description="Disordered" evidence="7">
    <location>
        <begin position="728"/>
        <end position="848"/>
    </location>
</feature>
<keyword evidence="6 8" id="KW-0472">Membrane</keyword>
<dbReference type="AlphaFoldDB" id="A0A1V6UAU4"/>
<dbReference type="GO" id="GO:0055085">
    <property type="term" value="P:transmembrane transport"/>
    <property type="evidence" value="ECO:0007669"/>
    <property type="project" value="TreeGrafter"/>
</dbReference>
<dbReference type="GO" id="GO:0016020">
    <property type="term" value="C:membrane"/>
    <property type="evidence" value="ECO:0007669"/>
    <property type="project" value="UniProtKB-SubCell"/>
</dbReference>
<evidence type="ECO:0000313" key="10">
    <source>
        <dbReference type="EMBL" id="OQE35249.1"/>
    </source>
</evidence>
<feature type="transmembrane region" description="Helical" evidence="8">
    <location>
        <begin position="258"/>
        <end position="280"/>
    </location>
</feature>
<evidence type="ECO:0000256" key="1">
    <source>
        <dbReference type="ARBA" id="ARBA00004141"/>
    </source>
</evidence>
<dbReference type="InterPro" id="IPR010308">
    <property type="entry name" value="TRP_C"/>
</dbReference>